<proteinExistence type="predicted"/>
<sequence length="507" mass="55601">MMRIRTLSDLDTAVERLDGPQIVPPLPLSVGGVDPLGLRQLNFTMMDRCIPGLNNAAWRLRPYVVMAWAWWKMGRLAGQAGLHALAPLKARLFVDRIEILFQAGHLAAGNYDSLQGSEAIAARVLEKKGYDFSGEDWTDWHMRRRGQGSLLAPVSYGPSAKEGLGLGFLRAAGPLFVPVSEIMPAVRALDERLAPALRDPAFAALECGWVSLGKIKRWRSLWDMDDLSPQEIEVGRAALLRGGSASGRVDMIALVRKILQEADDPLLVDEIRTLAARSDQSWSTLPIARLWRALQARQLMRISLEGLLNWVLTQASDGPVSLQEMVGELHAALNVRRGATLDQWLAKDIRSSARIKATLSPVSLLDDIDGADQSDHPDLCAAGLRAAVAICREMGEEPDLFGGQPDRLPLERLSKRLKGAGQISMRDACELMISELLIGQHVYWAIGRSGDDTQRLRIVLDEGGWIALQGAGHANPTADRLDTLLRLAADCGLFLRDEDGAYLDAET</sequence>
<evidence type="ECO:0000313" key="2">
    <source>
        <dbReference type="Proteomes" id="UP001267638"/>
    </source>
</evidence>
<dbReference type="EMBL" id="JAVDWV010000011">
    <property type="protein sequence ID" value="MDR7155692.1"/>
    <property type="molecule type" value="Genomic_DNA"/>
</dbReference>
<dbReference type="Proteomes" id="UP001267638">
    <property type="component" value="Unassembled WGS sequence"/>
</dbReference>
<reference evidence="1 2" key="1">
    <citation type="submission" date="2023-07" db="EMBL/GenBank/DDBJ databases">
        <title>Sorghum-associated microbial communities from plants grown in Nebraska, USA.</title>
        <authorList>
            <person name="Schachtman D."/>
        </authorList>
    </citation>
    <scope>NUCLEOTIDE SEQUENCE [LARGE SCALE GENOMIC DNA]</scope>
    <source>
        <strain evidence="1 2">4256</strain>
    </source>
</reference>
<protein>
    <submittedName>
        <fullName evidence="1">Uncharacterized protein</fullName>
    </submittedName>
</protein>
<name>A0ABU1X3H6_SPHXE</name>
<gene>
    <name evidence="1" type="ORF">J2W40_002528</name>
</gene>
<keyword evidence="2" id="KW-1185">Reference proteome</keyword>
<organism evidence="1 2">
    <name type="scientific">Sphingobium xenophagum</name>
    <dbReference type="NCBI Taxonomy" id="121428"/>
    <lineage>
        <taxon>Bacteria</taxon>
        <taxon>Pseudomonadati</taxon>
        <taxon>Pseudomonadota</taxon>
        <taxon>Alphaproteobacteria</taxon>
        <taxon>Sphingomonadales</taxon>
        <taxon>Sphingomonadaceae</taxon>
        <taxon>Sphingobium</taxon>
    </lineage>
</organism>
<evidence type="ECO:0000313" key="1">
    <source>
        <dbReference type="EMBL" id="MDR7155692.1"/>
    </source>
</evidence>
<accession>A0ABU1X3H6</accession>
<comment type="caution">
    <text evidence="1">The sequence shown here is derived from an EMBL/GenBank/DDBJ whole genome shotgun (WGS) entry which is preliminary data.</text>
</comment>